<keyword evidence="8 10" id="KW-0460">Magnesium</keyword>
<evidence type="ECO:0000256" key="8">
    <source>
        <dbReference type="ARBA" id="ARBA00022842"/>
    </source>
</evidence>
<evidence type="ECO:0000256" key="1">
    <source>
        <dbReference type="ARBA" id="ARBA00001946"/>
    </source>
</evidence>
<keyword evidence="7 10" id="KW-0067">ATP-binding</keyword>
<keyword evidence="15" id="KW-1185">Reference proteome</keyword>
<comment type="function">
    <text evidence="2 10 12">Catalyzes the transfer of a dimethylallyl group onto the adenine at position 37 in tRNAs that read codons beginning with uridine, leading to the formation of N6-(dimethylallyl)adenosine (i(6)A).</text>
</comment>
<keyword evidence="5 10" id="KW-0819">tRNA processing</keyword>
<reference evidence="15" key="1">
    <citation type="submission" date="2016-10" db="EMBL/GenBank/DDBJ databases">
        <authorList>
            <person name="Varghese N."/>
            <person name="Submissions S."/>
        </authorList>
    </citation>
    <scope>NUCLEOTIDE SEQUENCE [LARGE SCALE GENOMIC DNA]</scope>
    <source>
        <strain evidence="15">CGMCC 1.7285</strain>
    </source>
</reference>
<comment type="similarity">
    <text evidence="3 10 13">Belongs to the IPP transferase family.</text>
</comment>
<name>A0A1I6HFS6_9GAMM</name>
<keyword evidence="6 10" id="KW-0547">Nucleotide-binding</keyword>
<dbReference type="InterPro" id="IPR039657">
    <property type="entry name" value="Dimethylallyltransferase"/>
</dbReference>
<evidence type="ECO:0000256" key="2">
    <source>
        <dbReference type="ARBA" id="ARBA00003213"/>
    </source>
</evidence>
<evidence type="ECO:0000256" key="9">
    <source>
        <dbReference type="ARBA" id="ARBA00049563"/>
    </source>
</evidence>
<feature type="region of interest" description="Interaction with substrate tRNA" evidence="10">
    <location>
        <begin position="241"/>
        <end position="246"/>
    </location>
</feature>
<comment type="catalytic activity">
    <reaction evidence="9 10 11">
        <text>adenosine(37) in tRNA + dimethylallyl diphosphate = N(6)-dimethylallyladenosine(37) in tRNA + diphosphate</text>
        <dbReference type="Rhea" id="RHEA:26482"/>
        <dbReference type="Rhea" id="RHEA-COMP:10162"/>
        <dbReference type="Rhea" id="RHEA-COMP:10375"/>
        <dbReference type="ChEBI" id="CHEBI:33019"/>
        <dbReference type="ChEBI" id="CHEBI:57623"/>
        <dbReference type="ChEBI" id="CHEBI:74411"/>
        <dbReference type="ChEBI" id="CHEBI:74415"/>
        <dbReference type="EC" id="2.5.1.75"/>
    </reaction>
</comment>
<dbReference type="HAMAP" id="MF_00185">
    <property type="entry name" value="IPP_trans"/>
    <property type="match status" value="1"/>
</dbReference>
<keyword evidence="4 10" id="KW-0808">Transferase</keyword>
<dbReference type="Gene3D" id="1.10.20.140">
    <property type="match status" value="1"/>
</dbReference>
<accession>A0A1I6HFS6</accession>
<dbReference type="RefSeq" id="WP_092857625.1">
    <property type="nucleotide sequence ID" value="NZ_FOYU01000003.1"/>
</dbReference>
<organism evidence="14 15">
    <name type="scientific">Pseudidiomarina maritima</name>
    <dbReference type="NCBI Taxonomy" id="519453"/>
    <lineage>
        <taxon>Bacteria</taxon>
        <taxon>Pseudomonadati</taxon>
        <taxon>Pseudomonadota</taxon>
        <taxon>Gammaproteobacteria</taxon>
        <taxon>Alteromonadales</taxon>
        <taxon>Idiomarinaceae</taxon>
        <taxon>Pseudidiomarina</taxon>
    </lineage>
</organism>
<feature type="site" description="Interaction with substrate tRNA" evidence="10">
    <location>
        <position position="124"/>
    </location>
</feature>
<dbReference type="PANTHER" id="PTHR11088">
    <property type="entry name" value="TRNA DIMETHYLALLYLTRANSFERASE"/>
    <property type="match status" value="1"/>
</dbReference>
<proteinExistence type="inferred from homology"/>
<feature type="region of interest" description="Interaction with substrate tRNA" evidence="10">
    <location>
        <begin position="160"/>
        <end position="164"/>
    </location>
</feature>
<dbReference type="FunFam" id="1.10.20.140:FF:000001">
    <property type="entry name" value="tRNA dimethylallyltransferase"/>
    <property type="match status" value="1"/>
</dbReference>
<dbReference type="EMBL" id="FOYU01000003">
    <property type="protein sequence ID" value="SFR53251.1"/>
    <property type="molecule type" value="Genomic_DNA"/>
</dbReference>
<feature type="binding site" evidence="10">
    <location>
        <begin position="11"/>
        <end position="18"/>
    </location>
    <ligand>
        <name>ATP</name>
        <dbReference type="ChEBI" id="CHEBI:30616"/>
    </ligand>
</feature>
<dbReference type="GO" id="GO:0005524">
    <property type="term" value="F:ATP binding"/>
    <property type="evidence" value="ECO:0007669"/>
    <property type="project" value="UniProtKB-UniRule"/>
</dbReference>
<dbReference type="AlphaFoldDB" id="A0A1I6HFS6"/>
<gene>
    <name evidence="10" type="primary">miaA</name>
    <name evidence="14" type="ORF">SAMN04488070_1728</name>
</gene>
<dbReference type="PANTHER" id="PTHR11088:SF60">
    <property type="entry name" value="TRNA DIMETHYLALLYLTRANSFERASE"/>
    <property type="match status" value="1"/>
</dbReference>
<protein>
    <recommendedName>
        <fullName evidence="10">tRNA dimethylallyltransferase</fullName>
        <ecNumber evidence="10">2.5.1.75</ecNumber>
    </recommendedName>
    <alternativeName>
        <fullName evidence="10">Dimethylallyl diphosphate:tRNA dimethylallyltransferase</fullName>
        <shortName evidence="10">DMAPP:tRNA dimethylallyltransferase</shortName>
        <shortName evidence="10">DMATase</shortName>
    </alternativeName>
    <alternativeName>
        <fullName evidence="10">Isopentenyl-diphosphate:tRNA isopentenyltransferase</fullName>
        <shortName evidence="10">IPP transferase</shortName>
        <shortName evidence="10">IPPT</shortName>
        <shortName evidence="10">IPTase</shortName>
    </alternativeName>
</protein>
<evidence type="ECO:0000256" key="4">
    <source>
        <dbReference type="ARBA" id="ARBA00022679"/>
    </source>
</evidence>
<evidence type="ECO:0000313" key="14">
    <source>
        <dbReference type="EMBL" id="SFR53251.1"/>
    </source>
</evidence>
<sequence>MTQPHVICLYGPTAAGKTGLAIALTKHLPCDIVSVDSALIYRGMDIGTAKPTAEELAQAPHRLIDICDPAENYSAAQFAADSRREIDQIIAAGRIPLLVGGTMLYFKALLEGMSKLPEADAAIRAELNQQLEQQGLEALHAELQKIDPTSAQRIHPNDPQRLLRALEVYRISGKTLTELTATRDGALPYPIIQMAVAPSDRAVLHERIALRFRQMVEQGFLNEVEALRRRSDLHIDLPSIRCVGYRQAWQYLDGDYDYEEMINRGIFATRQLAKRQLTWLRKWPGVHWLDTESPTLVTDALAICAKPAQLFTQNNLEN</sequence>
<dbReference type="EC" id="2.5.1.75" evidence="10"/>
<evidence type="ECO:0000256" key="7">
    <source>
        <dbReference type="ARBA" id="ARBA00022840"/>
    </source>
</evidence>
<evidence type="ECO:0000256" key="11">
    <source>
        <dbReference type="RuleBase" id="RU003783"/>
    </source>
</evidence>
<dbReference type="InterPro" id="IPR018022">
    <property type="entry name" value="IPT"/>
</dbReference>
<evidence type="ECO:0000256" key="12">
    <source>
        <dbReference type="RuleBase" id="RU003784"/>
    </source>
</evidence>
<feature type="binding site" evidence="10">
    <location>
        <begin position="13"/>
        <end position="18"/>
    </location>
    <ligand>
        <name>substrate</name>
    </ligand>
</feature>
<evidence type="ECO:0000256" key="10">
    <source>
        <dbReference type="HAMAP-Rule" id="MF_00185"/>
    </source>
</evidence>
<evidence type="ECO:0000256" key="5">
    <source>
        <dbReference type="ARBA" id="ARBA00022694"/>
    </source>
</evidence>
<evidence type="ECO:0000313" key="15">
    <source>
        <dbReference type="Proteomes" id="UP000199424"/>
    </source>
</evidence>
<dbReference type="InterPro" id="IPR027417">
    <property type="entry name" value="P-loop_NTPase"/>
</dbReference>
<dbReference type="SUPFAM" id="SSF52540">
    <property type="entry name" value="P-loop containing nucleoside triphosphate hydrolases"/>
    <property type="match status" value="2"/>
</dbReference>
<feature type="site" description="Interaction with substrate tRNA" evidence="10">
    <location>
        <position position="102"/>
    </location>
</feature>
<comment type="subunit">
    <text evidence="10">Monomer.</text>
</comment>
<comment type="cofactor">
    <cofactor evidence="1 10">
        <name>Mg(2+)</name>
        <dbReference type="ChEBI" id="CHEBI:18420"/>
    </cofactor>
</comment>
<comment type="caution">
    <text evidence="10">Lacks conserved residue(s) required for the propagation of feature annotation.</text>
</comment>
<dbReference type="Proteomes" id="UP000199424">
    <property type="component" value="Unassembled WGS sequence"/>
</dbReference>
<dbReference type="Gene3D" id="3.40.50.300">
    <property type="entry name" value="P-loop containing nucleotide triphosphate hydrolases"/>
    <property type="match status" value="1"/>
</dbReference>
<dbReference type="GO" id="GO:0006400">
    <property type="term" value="P:tRNA modification"/>
    <property type="evidence" value="ECO:0007669"/>
    <property type="project" value="TreeGrafter"/>
</dbReference>
<dbReference type="Pfam" id="PF01715">
    <property type="entry name" value="IPPT"/>
    <property type="match status" value="1"/>
</dbReference>
<evidence type="ECO:0000256" key="6">
    <source>
        <dbReference type="ARBA" id="ARBA00022741"/>
    </source>
</evidence>
<dbReference type="NCBIfam" id="TIGR00174">
    <property type="entry name" value="miaA"/>
    <property type="match status" value="1"/>
</dbReference>
<evidence type="ECO:0000256" key="13">
    <source>
        <dbReference type="RuleBase" id="RU003785"/>
    </source>
</evidence>
<evidence type="ECO:0000256" key="3">
    <source>
        <dbReference type="ARBA" id="ARBA00005842"/>
    </source>
</evidence>
<feature type="region of interest" description="Interaction with substrate tRNA" evidence="10">
    <location>
        <begin position="36"/>
        <end position="39"/>
    </location>
</feature>
<dbReference type="GO" id="GO:0052381">
    <property type="term" value="F:tRNA dimethylallyltransferase activity"/>
    <property type="evidence" value="ECO:0007669"/>
    <property type="project" value="UniProtKB-UniRule"/>
</dbReference>